<proteinExistence type="predicted"/>
<comment type="caution">
    <text evidence="1">The sequence shown here is derived from an EMBL/GenBank/DDBJ whole genome shotgun (WGS) entry which is preliminary data.</text>
</comment>
<reference evidence="1" key="1">
    <citation type="journal article" date="2014" name="Int. J. Syst. Evol. Microbiol.">
        <title>Complete genome sequence of Corynebacterium casei LMG S-19264T (=DSM 44701T), isolated from a smear-ripened cheese.</title>
        <authorList>
            <consortium name="US DOE Joint Genome Institute (JGI-PGF)"/>
            <person name="Walter F."/>
            <person name="Albersmeier A."/>
            <person name="Kalinowski J."/>
            <person name="Ruckert C."/>
        </authorList>
    </citation>
    <scope>NUCLEOTIDE SEQUENCE</scope>
    <source>
        <strain evidence="1">CGMCC 4.7430</strain>
    </source>
</reference>
<reference evidence="1" key="2">
    <citation type="submission" date="2020-09" db="EMBL/GenBank/DDBJ databases">
        <authorList>
            <person name="Sun Q."/>
            <person name="Zhou Y."/>
        </authorList>
    </citation>
    <scope>NUCLEOTIDE SEQUENCE</scope>
    <source>
        <strain evidence="1">CGMCC 4.7430</strain>
    </source>
</reference>
<accession>A0A918ADJ0</accession>
<evidence type="ECO:0008006" key="3">
    <source>
        <dbReference type="Google" id="ProtNLM"/>
    </source>
</evidence>
<sequence>MNEWTTQAVRQTRADPESAHRLFPQAERKGGPRARPALLALLDAGTIEALYRNGDAGERLSILRALPDLDLGPAALPIVEDALRTNDTRLIAAALGPYGSRWLDDHAFRQGVLKCVFMSIPLAEVDGLDRRHDAELTRMLADHAAERRAAGRTVPEDVLERLR</sequence>
<evidence type="ECO:0000313" key="1">
    <source>
        <dbReference type="EMBL" id="GGP13411.1"/>
    </source>
</evidence>
<organism evidence="1 2">
    <name type="scientific">Nonomuraea glycinis</name>
    <dbReference type="NCBI Taxonomy" id="2047744"/>
    <lineage>
        <taxon>Bacteria</taxon>
        <taxon>Bacillati</taxon>
        <taxon>Actinomycetota</taxon>
        <taxon>Actinomycetes</taxon>
        <taxon>Streptosporangiales</taxon>
        <taxon>Streptosporangiaceae</taxon>
        <taxon>Nonomuraea</taxon>
    </lineage>
</organism>
<evidence type="ECO:0000313" key="2">
    <source>
        <dbReference type="Proteomes" id="UP000660745"/>
    </source>
</evidence>
<dbReference type="EMBL" id="BMNK01000014">
    <property type="protein sequence ID" value="GGP13411.1"/>
    <property type="molecule type" value="Genomic_DNA"/>
</dbReference>
<dbReference type="AlphaFoldDB" id="A0A918ADJ0"/>
<dbReference type="Proteomes" id="UP000660745">
    <property type="component" value="Unassembled WGS sequence"/>
</dbReference>
<dbReference type="NCBIfam" id="NF035938">
    <property type="entry name" value="EboA_domain"/>
    <property type="match status" value="1"/>
</dbReference>
<name>A0A918ADJ0_9ACTN</name>
<protein>
    <recommendedName>
        <fullName evidence="3">Sugar phosphate isomerase</fullName>
    </recommendedName>
</protein>
<gene>
    <name evidence="1" type="ORF">GCM10012278_65070</name>
</gene>
<keyword evidence="2" id="KW-1185">Reference proteome</keyword>
<dbReference type="RefSeq" id="WP_189142577.1">
    <property type="nucleotide sequence ID" value="NZ_BMNK01000014.1"/>
</dbReference>
<dbReference type="InterPro" id="IPR047715">
    <property type="entry name" value="EboA_dom"/>
</dbReference>